<evidence type="ECO:0000256" key="9">
    <source>
        <dbReference type="SAM" id="MobiDB-lite"/>
    </source>
</evidence>
<keyword evidence="8 10" id="KW-0472">Membrane</keyword>
<keyword evidence="2" id="KW-0813">Transport</keyword>
<proteinExistence type="predicted"/>
<evidence type="ECO:0000256" key="2">
    <source>
        <dbReference type="ARBA" id="ARBA00022448"/>
    </source>
</evidence>
<evidence type="ECO:0000256" key="1">
    <source>
        <dbReference type="ARBA" id="ARBA00004651"/>
    </source>
</evidence>
<reference evidence="12 13" key="1">
    <citation type="submission" date="2017-06" db="EMBL/GenBank/DDBJ databases">
        <authorList>
            <person name="Kim H.J."/>
            <person name="Triplett B.A."/>
        </authorList>
    </citation>
    <scope>NUCLEOTIDE SEQUENCE [LARGE SCALE GENOMIC DNA]</scope>
    <source>
        <strain evidence="12 13">CGMCC 4.5593</strain>
    </source>
</reference>
<dbReference type="InterPro" id="IPR032823">
    <property type="entry name" value="BCA_ABC_TP_C"/>
</dbReference>
<dbReference type="InterPro" id="IPR003439">
    <property type="entry name" value="ABC_transporter-like_ATP-bd"/>
</dbReference>
<dbReference type="EMBL" id="FZPH01000015">
    <property type="protein sequence ID" value="SNT63356.1"/>
    <property type="molecule type" value="Genomic_DNA"/>
</dbReference>
<dbReference type="SUPFAM" id="SSF52540">
    <property type="entry name" value="P-loop containing nucleoside triphosphate hydrolases"/>
    <property type="match status" value="1"/>
</dbReference>
<evidence type="ECO:0000256" key="10">
    <source>
        <dbReference type="SAM" id="Phobius"/>
    </source>
</evidence>
<dbReference type="Pfam" id="PF00005">
    <property type="entry name" value="ABC_tran"/>
    <property type="match status" value="1"/>
</dbReference>
<dbReference type="GO" id="GO:0005524">
    <property type="term" value="F:ATP binding"/>
    <property type="evidence" value="ECO:0007669"/>
    <property type="project" value="UniProtKB-KW"/>
</dbReference>
<dbReference type="InterPro" id="IPR027417">
    <property type="entry name" value="P-loop_NTPase"/>
</dbReference>
<evidence type="ECO:0000313" key="13">
    <source>
        <dbReference type="Proteomes" id="UP000198362"/>
    </source>
</evidence>
<dbReference type="SMART" id="SM00382">
    <property type="entry name" value="AAA"/>
    <property type="match status" value="1"/>
</dbReference>
<dbReference type="AlphaFoldDB" id="A0A239P8G9"/>
<dbReference type="RefSeq" id="WP_089254039.1">
    <property type="nucleotide sequence ID" value="NZ_FZPH01000015.1"/>
</dbReference>
<sequence length="637" mass="66126">MSVRKGLTSLVGVSLLLAVLAHFNTSLGVAPYLLVLATSVLFWVIQATSWNILSGYAGYFSFGQAAYVGIGAYAVAVLTGRHGVSYPVSIVVGGLLGALLALITGAIAFRLGSLRGEIFALLTLAVPFILAAFVRINRDIDGGLGTTLPLPAFPDWIGDFQHLIFLLMLAAATLAVGTALAVQRSRLGRGLSAIHDNEDAAEVLGVPTFRYKMIAIVLSGALGGLGGALLAVRNGAVQPELVFTLTVPLFVIVMAVLGGRRHWAGPVVGAAFVTVLQDELAAQKLDQWGNIILGGVLVVFVVAAPDGLFGRLRARPWLTVGVFVPVLAGLVLSGQYTELDALLYAMVAAIVVAVVVDRLRPVAASHPVPSRTTAAGTPPAVRTAPPPLSAPQPDSGRDLVAVAGLIRDFGGVRALDDVSLSVGQGEIVGLVGPNGSGKTTLVNLLSGALPPSAGTIAIDGRATVGLAPHKVAHTGVARTYQIPKPFASMTVLDNVAMAVMFGRTGASLPAARRAAADHLATVRLEHLAGQLPAALNLHQRQLLEMARAIAAEPVVLLLDEALAGLNPAEIDDAVAVIRRIHEGGISIIIVEHLLRVLNQLATRIVVLDRGVLIADGEPATVLNDPAVVRAYLGRQRA</sequence>
<evidence type="ECO:0000256" key="3">
    <source>
        <dbReference type="ARBA" id="ARBA00022475"/>
    </source>
</evidence>
<feature type="transmembrane region" description="Helical" evidence="10">
    <location>
        <begin position="160"/>
        <end position="182"/>
    </location>
</feature>
<feature type="transmembrane region" description="Helical" evidence="10">
    <location>
        <begin position="238"/>
        <end position="257"/>
    </location>
</feature>
<evidence type="ECO:0000313" key="12">
    <source>
        <dbReference type="EMBL" id="SNT63356.1"/>
    </source>
</evidence>
<dbReference type="GO" id="GO:0005886">
    <property type="term" value="C:plasma membrane"/>
    <property type="evidence" value="ECO:0007669"/>
    <property type="project" value="UniProtKB-SubCell"/>
</dbReference>
<dbReference type="InterPro" id="IPR051120">
    <property type="entry name" value="ABC_AA/LPS_Transport"/>
</dbReference>
<feature type="transmembrane region" description="Helical" evidence="10">
    <location>
        <begin position="118"/>
        <end position="136"/>
    </location>
</feature>
<evidence type="ECO:0000256" key="5">
    <source>
        <dbReference type="ARBA" id="ARBA00022741"/>
    </source>
</evidence>
<feature type="transmembrane region" description="Helical" evidence="10">
    <location>
        <begin position="90"/>
        <end position="111"/>
    </location>
</feature>
<accession>A0A239P8G9</accession>
<evidence type="ECO:0000259" key="11">
    <source>
        <dbReference type="PROSITE" id="PS50893"/>
    </source>
</evidence>
<keyword evidence="4 10" id="KW-0812">Transmembrane</keyword>
<protein>
    <submittedName>
        <fullName evidence="12">Branched-chain amino acid transport system permease protein</fullName>
    </submittedName>
</protein>
<dbReference type="InterPro" id="IPR043428">
    <property type="entry name" value="LivM-like"/>
</dbReference>
<dbReference type="PANTHER" id="PTHR45772:SF8">
    <property type="entry name" value="HIGH-AFFINITY BRANCHED-CHAIN AMINO ACID TRANSPORT ATP-BINDING PROTEIN"/>
    <property type="match status" value="1"/>
</dbReference>
<keyword evidence="5" id="KW-0547">Nucleotide-binding</keyword>
<dbReference type="PANTHER" id="PTHR45772">
    <property type="entry name" value="CONSERVED COMPONENT OF ABC TRANSPORTER FOR NATURAL AMINO ACIDS-RELATED"/>
    <property type="match status" value="1"/>
</dbReference>
<dbReference type="CDD" id="cd03219">
    <property type="entry name" value="ABC_Mj1267_LivG_branched"/>
    <property type="match status" value="1"/>
</dbReference>
<feature type="region of interest" description="Disordered" evidence="9">
    <location>
        <begin position="367"/>
        <end position="394"/>
    </location>
</feature>
<dbReference type="Gene3D" id="3.40.50.300">
    <property type="entry name" value="P-loop containing nucleotide triphosphate hydrolases"/>
    <property type="match status" value="1"/>
</dbReference>
<dbReference type="Pfam" id="PF12399">
    <property type="entry name" value="BCA_ABC_TP_C"/>
    <property type="match status" value="1"/>
</dbReference>
<dbReference type="Proteomes" id="UP000198362">
    <property type="component" value="Unassembled WGS sequence"/>
</dbReference>
<dbReference type="GO" id="GO:0016887">
    <property type="term" value="F:ATP hydrolysis activity"/>
    <property type="evidence" value="ECO:0007669"/>
    <property type="project" value="InterPro"/>
</dbReference>
<organism evidence="12 13">
    <name type="scientific">Asanoa hainanensis</name>
    <dbReference type="NCBI Taxonomy" id="560556"/>
    <lineage>
        <taxon>Bacteria</taxon>
        <taxon>Bacillati</taxon>
        <taxon>Actinomycetota</taxon>
        <taxon>Actinomycetes</taxon>
        <taxon>Micromonosporales</taxon>
        <taxon>Micromonosporaceae</taxon>
        <taxon>Asanoa</taxon>
    </lineage>
</organism>
<keyword evidence="3" id="KW-1003">Cell membrane</keyword>
<evidence type="ECO:0000256" key="8">
    <source>
        <dbReference type="ARBA" id="ARBA00023136"/>
    </source>
</evidence>
<evidence type="ECO:0000256" key="7">
    <source>
        <dbReference type="ARBA" id="ARBA00022989"/>
    </source>
</evidence>
<feature type="transmembrane region" description="Helical" evidence="10">
    <location>
        <begin position="317"/>
        <end position="336"/>
    </location>
</feature>
<feature type="transmembrane region" description="Helical" evidence="10">
    <location>
        <begin position="213"/>
        <end position="232"/>
    </location>
</feature>
<feature type="domain" description="ABC transporter" evidence="11">
    <location>
        <begin position="400"/>
        <end position="634"/>
    </location>
</feature>
<dbReference type="InterPro" id="IPR001851">
    <property type="entry name" value="ABC_transp_permease"/>
</dbReference>
<gene>
    <name evidence="12" type="ORF">SAMN05421812_11571</name>
</gene>
<keyword evidence="13" id="KW-1185">Reference proteome</keyword>
<dbReference type="Pfam" id="PF02653">
    <property type="entry name" value="BPD_transp_2"/>
    <property type="match status" value="1"/>
</dbReference>
<feature type="transmembrane region" description="Helical" evidence="10">
    <location>
        <begin position="288"/>
        <end position="305"/>
    </location>
</feature>
<feature type="transmembrane region" description="Helical" evidence="10">
    <location>
        <begin position="31"/>
        <end position="53"/>
    </location>
</feature>
<dbReference type="GO" id="GO:0015658">
    <property type="term" value="F:branched-chain amino acid transmembrane transporter activity"/>
    <property type="evidence" value="ECO:0007669"/>
    <property type="project" value="InterPro"/>
</dbReference>
<evidence type="ECO:0000256" key="4">
    <source>
        <dbReference type="ARBA" id="ARBA00022692"/>
    </source>
</evidence>
<evidence type="ECO:0000256" key="6">
    <source>
        <dbReference type="ARBA" id="ARBA00022840"/>
    </source>
</evidence>
<dbReference type="CDD" id="cd06581">
    <property type="entry name" value="TM_PBP1_LivM_like"/>
    <property type="match status" value="1"/>
</dbReference>
<dbReference type="PROSITE" id="PS50893">
    <property type="entry name" value="ABC_TRANSPORTER_2"/>
    <property type="match status" value="1"/>
</dbReference>
<dbReference type="OrthoDB" id="9805514at2"/>
<feature type="transmembrane region" description="Helical" evidence="10">
    <location>
        <begin position="342"/>
        <end position="359"/>
    </location>
</feature>
<keyword evidence="6" id="KW-0067">ATP-binding</keyword>
<name>A0A239P8G9_9ACTN</name>
<keyword evidence="7 10" id="KW-1133">Transmembrane helix</keyword>
<dbReference type="InterPro" id="IPR003593">
    <property type="entry name" value="AAA+_ATPase"/>
</dbReference>
<comment type="subcellular location">
    <subcellularLocation>
        <location evidence="1">Cell membrane</location>
        <topology evidence="1">Multi-pass membrane protein</topology>
    </subcellularLocation>
</comment>